<evidence type="ECO:0000256" key="1">
    <source>
        <dbReference type="SAM" id="MobiDB-lite"/>
    </source>
</evidence>
<dbReference type="Proteomes" id="UP001215598">
    <property type="component" value="Unassembled WGS sequence"/>
</dbReference>
<feature type="compositionally biased region" description="Polar residues" evidence="1">
    <location>
        <begin position="342"/>
        <end position="354"/>
    </location>
</feature>
<accession>A0AAD7KAS2</accession>
<comment type="caution">
    <text evidence="3">The sequence shown here is derived from an EMBL/GenBank/DDBJ whole genome shotgun (WGS) entry which is preliminary data.</text>
</comment>
<keyword evidence="2" id="KW-1133">Transmembrane helix</keyword>
<proteinExistence type="predicted"/>
<keyword evidence="4" id="KW-1185">Reference proteome</keyword>
<organism evidence="3 4">
    <name type="scientific">Mycena metata</name>
    <dbReference type="NCBI Taxonomy" id="1033252"/>
    <lineage>
        <taxon>Eukaryota</taxon>
        <taxon>Fungi</taxon>
        <taxon>Dikarya</taxon>
        <taxon>Basidiomycota</taxon>
        <taxon>Agaricomycotina</taxon>
        <taxon>Agaricomycetes</taxon>
        <taxon>Agaricomycetidae</taxon>
        <taxon>Agaricales</taxon>
        <taxon>Marasmiineae</taxon>
        <taxon>Mycenaceae</taxon>
        <taxon>Mycena</taxon>
    </lineage>
</organism>
<feature type="transmembrane region" description="Helical" evidence="2">
    <location>
        <begin position="298"/>
        <end position="320"/>
    </location>
</feature>
<evidence type="ECO:0000256" key="2">
    <source>
        <dbReference type="SAM" id="Phobius"/>
    </source>
</evidence>
<feature type="region of interest" description="Disordered" evidence="1">
    <location>
        <begin position="420"/>
        <end position="439"/>
    </location>
</feature>
<dbReference type="Gene3D" id="2.60.120.260">
    <property type="entry name" value="Galactose-binding domain-like"/>
    <property type="match status" value="2"/>
</dbReference>
<keyword evidence="2" id="KW-0472">Membrane</keyword>
<name>A0AAD7KAS2_9AGAR</name>
<dbReference type="EMBL" id="JARKIB010000006">
    <property type="protein sequence ID" value="KAJ7779190.1"/>
    <property type="molecule type" value="Genomic_DNA"/>
</dbReference>
<feature type="compositionally biased region" description="Low complexity" evidence="1">
    <location>
        <begin position="375"/>
        <end position="399"/>
    </location>
</feature>
<evidence type="ECO:0000313" key="4">
    <source>
        <dbReference type="Proteomes" id="UP001215598"/>
    </source>
</evidence>
<reference evidence="3" key="1">
    <citation type="submission" date="2023-03" db="EMBL/GenBank/DDBJ databases">
        <title>Massive genome expansion in bonnet fungi (Mycena s.s.) driven by repeated elements and novel gene families across ecological guilds.</title>
        <authorList>
            <consortium name="Lawrence Berkeley National Laboratory"/>
            <person name="Harder C.B."/>
            <person name="Miyauchi S."/>
            <person name="Viragh M."/>
            <person name="Kuo A."/>
            <person name="Thoen E."/>
            <person name="Andreopoulos B."/>
            <person name="Lu D."/>
            <person name="Skrede I."/>
            <person name="Drula E."/>
            <person name="Henrissat B."/>
            <person name="Morin E."/>
            <person name="Kohler A."/>
            <person name="Barry K."/>
            <person name="LaButti K."/>
            <person name="Morin E."/>
            <person name="Salamov A."/>
            <person name="Lipzen A."/>
            <person name="Mereny Z."/>
            <person name="Hegedus B."/>
            <person name="Baldrian P."/>
            <person name="Stursova M."/>
            <person name="Weitz H."/>
            <person name="Taylor A."/>
            <person name="Grigoriev I.V."/>
            <person name="Nagy L.G."/>
            <person name="Martin F."/>
            <person name="Kauserud H."/>
        </authorList>
    </citation>
    <scope>NUCLEOTIDE SEQUENCE</scope>
    <source>
        <strain evidence="3">CBHHK182m</strain>
    </source>
</reference>
<sequence length="439" mass="47292">MSQLWNFSIPDTSPILSYSPYADGFGLQNGWQTWYTISGFNTQPGEGSAGDSFHLTSLDGAEVSLQFYGSALYLYGIANASYNVVLDEKSQSFSGRDGLLYSVENLAEKNHSVALTAKITSNTTQQLGFSHAVVSTSDQTSPTQVFWDNTNPAVEYLGQWTNSTVQGIPNSSVTAPFHQTLDVGASAKMNFSDAVAIAVYASTNYGHQLYSVVIDDELPQTFNASTFWLVTDAVVFFQSGLDPNTTHILNMINLSAGSKFTLSSIVTYQGNGSAPGSTTPGGSPTTFPPLSSHSSVNVGAIVGPVVGVILLGLLAAFFWIRRRGSRRQDQSRLISPLVLPSANETTSPTMTQVESPRRKGQAVWLQPVPGPPQNPMRSSTMRSHSSPTSTPSLTSNRTLASPLVPADVNQLIELIAQRIDRREEGHGSEGPPEYRMRPV</sequence>
<evidence type="ECO:0008006" key="5">
    <source>
        <dbReference type="Google" id="ProtNLM"/>
    </source>
</evidence>
<feature type="region of interest" description="Disordered" evidence="1">
    <location>
        <begin position="341"/>
        <end position="399"/>
    </location>
</feature>
<evidence type="ECO:0000313" key="3">
    <source>
        <dbReference type="EMBL" id="KAJ7779190.1"/>
    </source>
</evidence>
<dbReference type="AlphaFoldDB" id="A0AAD7KAS2"/>
<protein>
    <recommendedName>
        <fullName evidence="5">Transmembrane protein</fullName>
    </recommendedName>
</protein>
<gene>
    <name evidence="3" type="ORF">B0H16DRAFT_808419</name>
</gene>
<keyword evidence="2" id="KW-0812">Transmembrane</keyword>